<dbReference type="PATRIC" id="fig|134601.6.peg.1854"/>
<dbReference type="EMBL" id="CP012150">
    <property type="protein sequence ID" value="AKS31975.1"/>
    <property type="molecule type" value="Genomic_DNA"/>
</dbReference>
<organism evidence="2 3">
    <name type="scientific">Mycolicibacterium goodii</name>
    <name type="common">Mycobacterium goodii</name>
    <dbReference type="NCBI Taxonomy" id="134601"/>
    <lineage>
        <taxon>Bacteria</taxon>
        <taxon>Bacillati</taxon>
        <taxon>Actinomycetota</taxon>
        <taxon>Actinomycetes</taxon>
        <taxon>Mycobacteriales</taxon>
        <taxon>Mycobacteriaceae</taxon>
        <taxon>Mycolicibacterium</taxon>
    </lineage>
</organism>
<name>A0A0K0X3F7_MYCGD</name>
<accession>A0A0K0X3F7</accession>
<sequence>MNLVRSIERGMEWLATPKRLPGRLEMETQRGKRLELEVVSFAVRMPVAGGTVVRVPLFFMLMPRGSSPIEGTQVNADDGDSDGQESSR</sequence>
<proteinExistence type="predicted"/>
<dbReference type="OrthoDB" id="4629147at2"/>
<protein>
    <submittedName>
        <fullName evidence="2">Uncharacterized protein</fullName>
    </submittedName>
</protein>
<feature type="compositionally biased region" description="Acidic residues" evidence="1">
    <location>
        <begin position="77"/>
        <end position="88"/>
    </location>
</feature>
<evidence type="ECO:0000313" key="2">
    <source>
        <dbReference type="EMBL" id="AKS31975.1"/>
    </source>
</evidence>
<dbReference type="KEGG" id="mgo:AFA91_08930"/>
<evidence type="ECO:0000313" key="3">
    <source>
        <dbReference type="Proteomes" id="UP000062255"/>
    </source>
</evidence>
<dbReference type="Proteomes" id="UP000062255">
    <property type="component" value="Chromosome"/>
</dbReference>
<dbReference type="RefSeq" id="WP_049744394.1">
    <property type="nucleotide sequence ID" value="NZ_CP012150.1"/>
</dbReference>
<dbReference type="AlphaFoldDB" id="A0A0K0X3F7"/>
<gene>
    <name evidence="2" type="ORF">AFA91_08930</name>
</gene>
<reference evidence="2 3" key="1">
    <citation type="submission" date="2015-07" db="EMBL/GenBank/DDBJ databases">
        <title>Complete genome sequence of Mycobacterium goodii X7B, a facultative thermophilic biodesulfurizing bacterium.</title>
        <authorList>
            <person name="Yu B."/>
            <person name="Li F."/>
            <person name="Xu P."/>
        </authorList>
    </citation>
    <scope>NUCLEOTIDE SEQUENCE [LARGE SCALE GENOMIC DNA]</scope>
    <source>
        <strain evidence="2 3">X7B</strain>
    </source>
</reference>
<feature type="region of interest" description="Disordered" evidence="1">
    <location>
        <begin position="66"/>
        <end position="88"/>
    </location>
</feature>
<evidence type="ECO:0000256" key="1">
    <source>
        <dbReference type="SAM" id="MobiDB-lite"/>
    </source>
</evidence>